<sequence>MLAGLATPSHRSLPINSLCDILTSEIIFHPPVKSARTCGLFLCWSSMFGQLLLLRLRNASSFSALWTRIYSFCAARCSGVGFCIRSLAEVDRAVKQSLHNDLPETASAPQI</sequence>
<proteinExistence type="predicted"/>
<dbReference type="HOGENOM" id="CLU_2154278_0_0_9"/>
<evidence type="ECO:0000313" key="1">
    <source>
        <dbReference type="EMBL" id="BAE83993.1"/>
    </source>
</evidence>
<reference evidence="1 2" key="1">
    <citation type="journal article" date="2006" name="J. Bacteriol.">
        <title>Complete genome sequence of the dehalorespiring bacterium Desulfitobacterium hafniense Y51 and comparison with Dehalococcoides ethenogenes 195.</title>
        <authorList>
            <person name="Nonaka H."/>
            <person name="Keresztes G."/>
            <person name="Shinoda Y."/>
            <person name="Ikenaga Y."/>
            <person name="Abe M."/>
            <person name="Naito K."/>
            <person name="Inatomi K."/>
            <person name="Furukawa K."/>
            <person name="Inui M."/>
            <person name="Yukawa H."/>
        </authorList>
    </citation>
    <scope>NUCLEOTIDE SEQUENCE [LARGE SCALE GENOMIC DNA]</scope>
    <source>
        <strain evidence="1 2">Y51</strain>
    </source>
</reference>
<dbReference type="KEGG" id="dsy:DSY2204"/>
<name>Q24VE9_DESHY</name>
<dbReference type="EMBL" id="AP008230">
    <property type="protein sequence ID" value="BAE83993.1"/>
    <property type="molecule type" value="Genomic_DNA"/>
</dbReference>
<gene>
    <name evidence="1" type="ordered locus">DSY2204</name>
</gene>
<dbReference type="AlphaFoldDB" id="Q24VE9"/>
<accession>Q24VE9</accession>
<dbReference type="Proteomes" id="UP000001946">
    <property type="component" value="Chromosome"/>
</dbReference>
<keyword evidence="2" id="KW-1185">Reference proteome</keyword>
<evidence type="ECO:0000313" key="2">
    <source>
        <dbReference type="Proteomes" id="UP000001946"/>
    </source>
</evidence>
<protein>
    <submittedName>
        <fullName evidence="1">Uncharacterized protein</fullName>
    </submittedName>
</protein>
<organism evidence="1 2">
    <name type="scientific">Desulfitobacterium hafniense (strain Y51)</name>
    <dbReference type="NCBI Taxonomy" id="138119"/>
    <lineage>
        <taxon>Bacteria</taxon>
        <taxon>Bacillati</taxon>
        <taxon>Bacillota</taxon>
        <taxon>Clostridia</taxon>
        <taxon>Eubacteriales</taxon>
        <taxon>Desulfitobacteriaceae</taxon>
        <taxon>Desulfitobacterium</taxon>
    </lineage>
</organism>